<evidence type="ECO:0000256" key="2">
    <source>
        <dbReference type="SAM" id="SignalP"/>
    </source>
</evidence>
<reference evidence="3 4" key="1">
    <citation type="submission" date="2023-01" db="EMBL/GenBank/DDBJ databases">
        <title>Analysis of 21 Apiospora genomes using comparative genomics revels a genus with tremendous synthesis potential of carbohydrate active enzymes and secondary metabolites.</title>
        <authorList>
            <person name="Sorensen T."/>
        </authorList>
    </citation>
    <scope>NUCLEOTIDE SEQUENCE [LARGE SCALE GENOMIC DNA]</scope>
    <source>
        <strain evidence="3 4">CBS 117206</strain>
    </source>
</reference>
<evidence type="ECO:0000256" key="1">
    <source>
        <dbReference type="SAM" id="MobiDB-lite"/>
    </source>
</evidence>
<dbReference type="Proteomes" id="UP001392437">
    <property type="component" value="Unassembled WGS sequence"/>
</dbReference>
<keyword evidence="4" id="KW-1185">Reference proteome</keyword>
<accession>A0AAW0Q4Y6</accession>
<feature type="signal peptide" evidence="2">
    <location>
        <begin position="1"/>
        <end position="18"/>
    </location>
</feature>
<feature type="region of interest" description="Disordered" evidence="1">
    <location>
        <begin position="81"/>
        <end position="105"/>
    </location>
</feature>
<dbReference type="AlphaFoldDB" id="A0AAW0Q4Y6"/>
<gene>
    <name evidence="3" type="ORF">PG999_013295</name>
</gene>
<feature type="region of interest" description="Disordered" evidence="1">
    <location>
        <begin position="39"/>
        <end position="65"/>
    </location>
</feature>
<organism evidence="3 4">
    <name type="scientific">Apiospora kogelbergensis</name>
    <dbReference type="NCBI Taxonomy" id="1337665"/>
    <lineage>
        <taxon>Eukaryota</taxon>
        <taxon>Fungi</taxon>
        <taxon>Dikarya</taxon>
        <taxon>Ascomycota</taxon>
        <taxon>Pezizomycotina</taxon>
        <taxon>Sordariomycetes</taxon>
        <taxon>Xylariomycetidae</taxon>
        <taxon>Amphisphaeriales</taxon>
        <taxon>Apiosporaceae</taxon>
        <taxon>Apiospora</taxon>
    </lineage>
</organism>
<proteinExistence type="predicted"/>
<comment type="caution">
    <text evidence="3">The sequence shown here is derived from an EMBL/GenBank/DDBJ whole genome shotgun (WGS) entry which is preliminary data.</text>
</comment>
<evidence type="ECO:0000313" key="3">
    <source>
        <dbReference type="EMBL" id="KAK8095273.1"/>
    </source>
</evidence>
<keyword evidence="2" id="KW-0732">Signal</keyword>
<name>A0AAW0Q4Y6_9PEZI</name>
<protein>
    <submittedName>
        <fullName evidence="3">Uncharacterized protein</fullName>
    </submittedName>
</protein>
<dbReference type="EMBL" id="JAQQWP010000011">
    <property type="protein sequence ID" value="KAK8095273.1"/>
    <property type="molecule type" value="Genomic_DNA"/>
</dbReference>
<sequence>MQFTVILLWAMVFITAYAQQLDKYWEQYKREKTKALHKGAMPEAITDPISPVSPRTTGNSTGGGNTLCQCSCNGGPGSGSKDYNGSALGSRPGNRSSGNNSTDGPVQAAGYELRASDAGGLVTIAGLGVVLTLFM</sequence>
<feature type="compositionally biased region" description="Low complexity" evidence="1">
    <location>
        <begin position="89"/>
        <end position="101"/>
    </location>
</feature>
<evidence type="ECO:0000313" key="4">
    <source>
        <dbReference type="Proteomes" id="UP001392437"/>
    </source>
</evidence>
<feature type="chain" id="PRO_5043676530" evidence="2">
    <location>
        <begin position="19"/>
        <end position="135"/>
    </location>
</feature>